<dbReference type="AlphaFoldDB" id="A0A6C2YT33"/>
<dbReference type="Gene3D" id="3.30.9.10">
    <property type="entry name" value="D-Amino Acid Oxidase, subunit A, domain 2"/>
    <property type="match status" value="1"/>
</dbReference>
<dbReference type="NCBIfam" id="NF008726">
    <property type="entry name" value="PRK11728.1"/>
    <property type="match status" value="1"/>
</dbReference>
<sequence length="396" mass="43351">MPMWDLAVVGGGIVGLATALQATQRWPGCRVVVLEKESGLARHQTGRNSGVIHSGIYYAPGSLKATTCRTGKALLESFCDRYGLPWDRCGKVIVATHEDELPRLDRLHERGLANGVDCVRITIDQLRDLEPHVAGIAALHVRETGIVDYVAVCEQMAALVRERGGDIRTQARVTAIQFRSDAVHLEITGKGQSIAARQLVNCAGLHSDRVARLSGAAPKVRIVPFRGEYFTLRPEAWKLCRNLIYPVPDPAFPFLGVHFTRMISGGVECGPNAVLAFAREGYFKTDWNARDLLETISDPSFVRLSLRHWQMGLGEIWRSWNRAAFVRALQRLVPAITVADLEVAPAGIRAQALGRNGRLIDDFAILRQGRAVHVLNAPSPAATASLAIAEQIVAQL</sequence>
<dbReference type="KEGG" id="tim:GMBLW1_51510"/>
<keyword evidence="3" id="KW-0274">FAD</keyword>
<reference evidence="7" key="1">
    <citation type="submission" date="2019-04" db="EMBL/GenBank/DDBJ databases">
        <authorList>
            <consortium name="Science for Life Laboratories"/>
        </authorList>
    </citation>
    <scope>NUCLEOTIDE SEQUENCE</scope>
    <source>
        <strain evidence="7">MBLW1</strain>
    </source>
</reference>
<comment type="cofactor">
    <cofactor evidence="1">
        <name>FAD</name>
        <dbReference type="ChEBI" id="CHEBI:57692"/>
    </cofactor>
</comment>
<evidence type="ECO:0000256" key="4">
    <source>
        <dbReference type="ARBA" id="ARBA00023002"/>
    </source>
</evidence>
<evidence type="ECO:0000256" key="1">
    <source>
        <dbReference type="ARBA" id="ARBA00001974"/>
    </source>
</evidence>
<accession>A0A6C2YT33</accession>
<dbReference type="Pfam" id="PF01266">
    <property type="entry name" value="DAO"/>
    <property type="match status" value="1"/>
</dbReference>
<name>A0A6C2YT33_9BACT</name>
<dbReference type="PANTHER" id="PTHR43104:SF2">
    <property type="entry name" value="L-2-HYDROXYGLUTARATE DEHYDROGENASE, MITOCHONDRIAL"/>
    <property type="match status" value="1"/>
</dbReference>
<evidence type="ECO:0000259" key="6">
    <source>
        <dbReference type="Pfam" id="PF01266"/>
    </source>
</evidence>
<dbReference type="EMBL" id="LR586016">
    <property type="protein sequence ID" value="VIP04042.1"/>
    <property type="molecule type" value="Genomic_DNA"/>
</dbReference>
<proteinExistence type="inferred from homology"/>
<dbReference type="GO" id="GO:0005737">
    <property type="term" value="C:cytoplasm"/>
    <property type="evidence" value="ECO:0007669"/>
    <property type="project" value="TreeGrafter"/>
</dbReference>
<dbReference type="RefSeq" id="WP_162659174.1">
    <property type="nucleotide sequence ID" value="NZ_LR593887.1"/>
</dbReference>
<dbReference type="InterPro" id="IPR006076">
    <property type="entry name" value="FAD-dep_OxRdtase"/>
</dbReference>
<gene>
    <name evidence="7" type="ORF">GMBLW1_51510</name>
</gene>
<dbReference type="PANTHER" id="PTHR43104">
    <property type="entry name" value="L-2-HYDROXYGLUTARATE DEHYDROGENASE, MITOCHONDRIAL"/>
    <property type="match status" value="1"/>
</dbReference>
<evidence type="ECO:0000256" key="5">
    <source>
        <dbReference type="ARBA" id="ARBA00037941"/>
    </source>
</evidence>
<dbReference type="Proteomes" id="UP000464378">
    <property type="component" value="Chromosome"/>
</dbReference>
<evidence type="ECO:0000313" key="8">
    <source>
        <dbReference type="Proteomes" id="UP000464378"/>
    </source>
</evidence>
<evidence type="ECO:0000256" key="2">
    <source>
        <dbReference type="ARBA" id="ARBA00022630"/>
    </source>
</evidence>
<organism evidence="7">
    <name type="scientific">Tuwongella immobilis</name>
    <dbReference type="NCBI Taxonomy" id="692036"/>
    <lineage>
        <taxon>Bacteria</taxon>
        <taxon>Pseudomonadati</taxon>
        <taxon>Planctomycetota</taxon>
        <taxon>Planctomycetia</taxon>
        <taxon>Gemmatales</taxon>
        <taxon>Gemmataceae</taxon>
        <taxon>Tuwongella</taxon>
    </lineage>
</organism>
<protein>
    <recommendedName>
        <fullName evidence="6">FAD dependent oxidoreductase domain-containing protein</fullName>
    </recommendedName>
</protein>
<dbReference type="GO" id="GO:0047545">
    <property type="term" value="F:(S)-2-hydroxyglutarate dehydrogenase activity"/>
    <property type="evidence" value="ECO:0007669"/>
    <property type="project" value="TreeGrafter"/>
</dbReference>
<keyword evidence="8" id="KW-1185">Reference proteome</keyword>
<comment type="similarity">
    <text evidence="5">Belongs to the L2HGDH family.</text>
</comment>
<dbReference type="EMBL" id="LR593887">
    <property type="protein sequence ID" value="VTS05451.1"/>
    <property type="molecule type" value="Genomic_DNA"/>
</dbReference>
<dbReference type="InterPro" id="IPR036188">
    <property type="entry name" value="FAD/NAD-bd_sf"/>
</dbReference>
<feature type="domain" description="FAD dependent oxidoreductase" evidence="6">
    <location>
        <begin position="5"/>
        <end position="393"/>
    </location>
</feature>
<dbReference type="InParanoid" id="A0A6C2YT33"/>
<dbReference type="SUPFAM" id="SSF51905">
    <property type="entry name" value="FAD/NAD(P)-binding domain"/>
    <property type="match status" value="1"/>
</dbReference>
<dbReference type="Gene3D" id="3.50.50.60">
    <property type="entry name" value="FAD/NAD(P)-binding domain"/>
    <property type="match status" value="1"/>
</dbReference>
<keyword evidence="2" id="KW-0285">Flavoprotein</keyword>
<evidence type="ECO:0000313" key="7">
    <source>
        <dbReference type="EMBL" id="VIP04042.1"/>
    </source>
</evidence>
<dbReference type="FunCoup" id="A0A6C2YT33">
    <property type="interactions" value="434"/>
</dbReference>
<keyword evidence="4" id="KW-0560">Oxidoreductase</keyword>
<evidence type="ECO:0000256" key="3">
    <source>
        <dbReference type="ARBA" id="ARBA00022827"/>
    </source>
</evidence>